<keyword evidence="2" id="KW-1185">Reference proteome</keyword>
<dbReference type="PANTHER" id="PTHR39186:SF1">
    <property type="entry name" value="DUF2071 DOMAIN-CONTAINING PROTEIN"/>
    <property type="match status" value="1"/>
</dbReference>
<protein>
    <submittedName>
        <fullName evidence="1">Uncharacterized protein</fullName>
    </submittedName>
</protein>
<dbReference type="PANTHER" id="PTHR39186">
    <property type="entry name" value="DUF2071 FAMILY PROTEIN"/>
    <property type="match status" value="1"/>
</dbReference>
<gene>
    <name evidence="1" type="ORF">HCN83_11115</name>
</gene>
<comment type="caution">
    <text evidence="1">The sequence shown here is derived from an EMBL/GenBank/DDBJ whole genome shotgun (WGS) entry which is preliminary data.</text>
</comment>
<reference evidence="1 2" key="1">
    <citation type="submission" date="2020-03" db="EMBL/GenBank/DDBJ databases">
        <title>Assessment of the enzymatic potential of alkaline-tolerant lipase obtained from Bacillus luteus H11 (technogenic soil) for the bioremediation of saline soils contaminated with petroleum substances.</title>
        <authorList>
            <person name="Kalwasinska A."/>
        </authorList>
    </citation>
    <scope>NUCLEOTIDE SEQUENCE [LARGE SCALE GENOMIC DNA]</scope>
    <source>
        <strain evidence="1 2">H11</strain>
    </source>
</reference>
<dbReference type="Pfam" id="PF09844">
    <property type="entry name" value="DUF2071"/>
    <property type="match status" value="1"/>
</dbReference>
<sequence length="225" mass="25766">MPTKPTATQTWENMLLYHLEVEPDRLAAALPEPFQPSLFEGKTWLTTACFTCRSSSAVFFGRSLSLPVYEEVQVRTYLDYDGDPGLYMFSSDVSHRSVVKGARLTLKLPFYEASIERRRDTAYHIMSKRLKSDARFQASFRPAAQRDTSAFADWAGNRSCMWKKTKSGVEKAVINPGGWDLYEAEAEVSCSGMYPFLTEDAFTGRSRIQFCPERVTHFYPFQRTR</sequence>
<dbReference type="Proteomes" id="UP000752012">
    <property type="component" value="Unassembled WGS sequence"/>
</dbReference>
<dbReference type="InterPro" id="IPR018644">
    <property type="entry name" value="DUF2071"/>
</dbReference>
<dbReference type="Gene3D" id="2.40.400.10">
    <property type="entry name" value="Acetoacetate decarboxylase-like"/>
    <property type="match status" value="1"/>
</dbReference>
<accession>A0A969PYZ0</accession>
<evidence type="ECO:0000313" key="2">
    <source>
        <dbReference type="Proteomes" id="UP000752012"/>
    </source>
</evidence>
<organism evidence="1 2">
    <name type="scientific">Alkalicoccus luteus</name>
    <dbReference type="NCBI Taxonomy" id="1237094"/>
    <lineage>
        <taxon>Bacteria</taxon>
        <taxon>Bacillati</taxon>
        <taxon>Bacillota</taxon>
        <taxon>Bacilli</taxon>
        <taxon>Bacillales</taxon>
        <taxon>Bacillaceae</taxon>
        <taxon>Alkalicoccus</taxon>
    </lineage>
</organism>
<dbReference type="InterPro" id="IPR023375">
    <property type="entry name" value="ADC_dom_sf"/>
</dbReference>
<dbReference type="SUPFAM" id="SSF160104">
    <property type="entry name" value="Acetoacetate decarboxylase-like"/>
    <property type="match status" value="1"/>
</dbReference>
<dbReference type="EMBL" id="JAATHJ010000016">
    <property type="protein sequence ID" value="NJP38132.1"/>
    <property type="molecule type" value="Genomic_DNA"/>
</dbReference>
<evidence type="ECO:0000313" key="1">
    <source>
        <dbReference type="EMBL" id="NJP38132.1"/>
    </source>
</evidence>
<name>A0A969PYZ0_9BACI</name>
<proteinExistence type="predicted"/>
<dbReference type="AlphaFoldDB" id="A0A969PYZ0"/>
<dbReference type="RefSeq" id="WP_168007325.1">
    <property type="nucleotide sequence ID" value="NZ_JAATHJ010000016.1"/>
</dbReference>